<dbReference type="Proteomes" id="UP000028725">
    <property type="component" value="Unassembled WGS sequence"/>
</dbReference>
<feature type="region of interest" description="Disordered" evidence="1">
    <location>
        <begin position="1"/>
        <end position="22"/>
    </location>
</feature>
<dbReference type="Gene3D" id="2.60.120.380">
    <property type="match status" value="5"/>
</dbReference>
<protein>
    <submittedName>
        <fullName evidence="2">Uncharacterized protein</fullName>
    </submittedName>
</protein>
<name>A0A085WPH0_9BACT</name>
<keyword evidence="3" id="KW-1185">Reference proteome</keyword>
<organism evidence="2 3">
    <name type="scientific">Hyalangium minutum</name>
    <dbReference type="NCBI Taxonomy" id="394096"/>
    <lineage>
        <taxon>Bacteria</taxon>
        <taxon>Pseudomonadati</taxon>
        <taxon>Myxococcota</taxon>
        <taxon>Myxococcia</taxon>
        <taxon>Myxococcales</taxon>
        <taxon>Cystobacterineae</taxon>
        <taxon>Archangiaceae</taxon>
        <taxon>Hyalangium</taxon>
    </lineage>
</organism>
<evidence type="ECO:0000313" key="2">
    <source>
        <dbReference type="EMBL" id="KFE69583.1"/>
    </source>
</evidence>
<dbReference type="EMBL" id="JMCB01000004">
    <property type="protein sequence ID" value="KFE69583.1"/>
    <property type="molecule type" value="Genomic_DNA"/>
</dbReference>
<dbReference type="STRING" id="394096.DB31_6558"/>
<dbReference type="OrthoDB" id="5483011at2"/>
<accession>A0A085WPH0</accession>
<comment type="caution">
    <text evidence="2">The sequence shown here is derived from an EMBL/GenBank/DDBJ whole genome shotgun (WGS) entry which is preliminary data.</text>
</comment>
<evidence type="ECO:0000256" key="1">
    <source>
        <dbReference type="SAM" id="MobiDB-lite"/>
    </source>
</evidence>
<dbReference type="RefSeq" id="WP_044186907.1">
    <property type="nucleotide sequence ID" value="NZ_JMCB01000004.1"/>
</dbReference>
<sequence length="555" mass="59859">MEKRCSPQPPVNEDDPGDTPTTATELVPGGGGAAVLHHAEDLDVFSFSVVAGRIYRFTCSAERIGYESTCAVQFLTASGDLLPAAGMYWMLGYEAPANSTLYAQVRPSVFATQFPVPYSYGLEDVGPDDHGDTAETATLITASGLTHEARMELLNDSDFFAFEAEAGHVYQFPCEGTVLVCRVRLRDASGTLLHEQLAPFAYEVTQAGRYTLEVTSNRQPLLTGIGTYRYSLQDLGPDDHGDTAASATEPSLGTAASGRLETLQDVDVFRITVPAGQVVRFRCTLQEEPLGCTLLLKDSAGTTLVDRQGVVAYEAGSTSVPVFVEVRNRVALRTSTYTYQVENLGPDDHADSAEGASDLGGATLELDGQLETNLDSDFFRIEATAGRFYRVICTSAEVDCVVRAHGSTGPIAESPRTSLEIKAPGPFFVEVSGRDSRDQGSYHLRLEDLGLDDHGDTSDTATRLTLDTPISGNLDATTDIDVFVVTLEAGRSYQLTAPSGSVNGTVRDPFGALVLNDVTLDPTPRTFTPQYAGDHFVEVRKQRGTVRTDYQLQLR</sequence>
<proteinExistence type="predicted"/>
<dbReference type="AlphaFoldDB" id="A0A085WPH0"/>
<evidence type="ECO:0000313" key="3">
    <source>
        <dbReference type="Proteomes" id="UP000028725"/>
    </source>
</evidence>
<gene>
    <name evidence="2" type="ORF">DB31_6558</name>
</gene>
<reference evidence="2 3" key="1">
    <citation type="submission" date="2014-04" db="EMBL/GenBank/DDBJ databases">
        <title>Genome assembly of Hyalangium minutum DSM 14724.</title>
        <authorList>
            <person name="Sharma G."/>
            <person name="Subramanian S."/>
        </authorList>
    </citation>
    <scope>NUCLEOTIDE SEQUENCE [LARGE SCALE GENOMIC DNA]</scope>
    <source>
        <strain evidence="2 3">DSM 14724</strain>
    </source>
</reference>